<comment type="caution">
    <text evidence="1">The sequence shown here is derived from an EMBL/GenBank/DDBJ whole genome shotgun (WGS) entry which is preliminary data.</text>
</comment>
<reference evidence="1" key="1">
    <citation type="journal article" date="2014" name="Front. Microbiol.">
        <title>High frequency of phylogenetically diverse reductive dehalogenase-homologous genes in deep subseafloor sedimentary metagenomes.</title>
        <authorList>
            <person name="Kawai M."/>
            <person name="Futagami T."/>
            <person name="Toyoda A."/>
            <person name="Takaki Y."/>
            <person name="Nishi S."/>
            <person name="Hori S."/>
            <person name="Arai W."/>
            <person name="Tsubouchi T."/>
            <person name="Morono Y."/>
            <person name="Uchiyama I."/>
            <person name="Ito T."/>
            <person name="Fujiyama A."/>
            <person name="Inagaki F."/>
            <person name="Takami H."/>
        </authorList>
    </citation>
    <scope>NUCLEOTIDE SEQUENCE</scope>
    <source>
        <strain evidence="1">Expedition CK06-06</strain>
    </source>
</reference>
<sequence length="129" mass="15101">KRIEIDAIEVMYGIQPFIDYALMKIEEECQVWDLSRIGVDEFELEEPEDHYDTLVNKFERNVGRAYGKKLNALGKSMNKIIDVVKDTTKTLHFHSVGLLSDVSLDSFSPMKVEPQSWHLYFWNIPFLFV</sequence>
<dbReference type="AlphaFoldDB" id="X1VF92"/>
<organism evidence="1">
    <name type="scientific">marine sediment metagenome</name>
    <dbReference type="NCBI Taxonomy" id="412755"/>
    <lineage>
        <taxon>unclassified sequences</taxon>
        <taxon>metagenomes</taxon>
        <taxon>ecological metagenomes</taxon>
    </lineage>
</organism>
<accession>X1VF92</accession>
<protein>
    <submittedName>
        <fullName evidence="1">Uncharacterized protein</fullName>
    </submittedName>
</protein>
<name>X1VF92_9ZZZZ</name>
<proteinExistence type="predicted"/>
<feature type="non-terminal residue" evidence="1">
    <location>
        <position position="1"/>
    </location>
</feature>
<evidence type="ECO:0000313" key="1">
    <source>
        <dbReference type="EMBL" id="GAJ05480.1"/>
    </source>
</evidence>
<dbReference type="EMBL" id="BARW01027757">
    <property type="protein sequence ID" value="GAJ05480.1"/>
    <property type="molecule type" value="Genomic_DNA"/>
</dbReference>
<gene>
    <name evidence="1" type="ORF">S12H4_44973</name>
</gene>